<evidence type="ECO:0000256" key="1">
    <source>
        <dbReference type="ARBA" id="ARBA00008798"/>
    </source>
</evidence>
<dbReference type="PROSITE" id="PS50044">
    <property type="entry name" value="SIGMA54_3"/>
    <property type="match status" value="1"/>
</dbReference>
<reference evidence="11" key="2">
    <citation type="submission" date="2021-04" db="EMBL/GenBank/DDBJ databases">
        <authorList>
            <person name="Gilroy R."/>
        </authorList>
    </citation>
    <scope>NUCLEOTIDE SEQUENCE</scope>
    <source>
        <strain evidence="11">CHK178-16964</strain>
    </source>
</reference>
<reference evidence="11" key="1">
    <citation type="journal article" date="2021" name="PeerJ">
        <title>Extensive microbial diversity within the chicken gut microbiome revealed by metagenomics and culture.</title>
        <authorList>
            <person name="Gilroy R."/>
            <person name="Ravi A."/>
            <person name="Getino M."/>
            <person name="Pursley I."/>
            <person name="Horton D.L."/>
            <person name="Alikhan N.F."/>
            <person name="Baker D."/>
            <person name="Gharbi K."/>
            <person name="Hall N."/>
            <person name="Watson M."/>
            <person name="Adriaenssens E.M."/>
            <person name="Foster-Nyarko E."/>
            <person name="Jarju S."/>
            <person name="Secka A."/>
            <person name="Antonio M."/>
            <person name="Oren A."/>
            <person name="Chaudhuri R.R."/>
            <person name="La Ragione R."/>
            <person name="Hildebrand F."/>
            <person name="Pallen M.J."/>
        </authorList>
    </citation>
    <scope>NUCLEOTIDE SEQUENCE</scope>
    <source>
        <strain evidence="11">CHK178-16964</strain>
    </source>
</reference>
<evidence type="ECO:0000313" key="12">
    <source>
        <dbReference type="Proteomes" id="UP000823900"/>
    </source>
</evidence>
<evidence type="ECO:0000256" key="2">
    <source>
        <dbReference type="ARBA" id="ARBA00022478"/>
    </source>
</evidence>
<evidence type="ECO:0000256" key="4">
    <source>
        <dbReference type="ARBA" id="ARBA00022695"/>
    </source>
</evidence>
<keyword evidence="2" id="KW-0240">DNA-directed RNA polymerase</keyword>
<dbReference type="PIRSF" id="PIRSF000774">
    <property type="entry name" value="RpoN"/>
    <property type="match status" value="1"/>
</dbReference>
<dbReference type="GO" id="GO:0016779">
    <property type="term" value="F:nucleotidyltransferase activity"/>
    <property type="evidence" value="ECO:0007669"/>
    <property type="project" value="UniProtKB-KW"/>
</dbReference>
<dbReference type="GO" id="GO:0016987">
    <property type="term" value="F:sigma factor activity"/>
    <property type="evidence" value="ECO:0007669"/>
    <property type="project" value="UniProtKB-KW"/>
</dbReference>
<comment type="similarity">
    <text evidence="1">Belongs to the sigma-54 factor family.</text>
</comment>
<dbReference type="InterPro" id="IPR010982">
    <property type="entry name" value="Lambda_DNA-bd_dom_sf"/>
</dbReference>
<dbReference type="GO" id="GO:0006352">
    <property type="term" value="P:DNA-templated transcription initiation"/>
    <property type="evidence" value="ECO:0007669"/>
    <property type="project" value="InterPro"/>
</dbReference>
<dbReference type="InterPro" id="IPR000394">
    <property type="entry name" value="RNA_pol_sigma_54"/>
</dbReference>
<keyword evidence="8" id="KW-0804">Transcription</keyword>
<organism evidence="11 12">
    <name type="scientific">Candidatus Lachnoclostridium stercoravium</name>
    <dbReference type="NCBI Taxonomy" id="2838633"/>
    <lineage>
        <taxon>Bacteria</taxon>
        <taxon>Bacillati</taxon>
        <taxon>Bacillota</taxon>
        <taxon>Clostridia</taxon>
        <taxon>Lachnospirales</taxon>
        <taxon>Lachnospiraceae</taxon>
    </lineage>
</organism>
<keyword evidence="4" id="KW-0548">Nucleotidyltransferase</keyword>
<comment type="caution">
    <text evidence="11">The sequence shown here is derived from an EMBL/GenBank/DDBJ whole genome shotgun (WGS) entry which is preliminary data.</text>
</comment>
<keyword evidence="5" id="KW-0805">Transcription regulation</keyword>
<dbReference type="InterPro" id="IPR038709">
    <property type="entry name" value="RpoN_core-bd_sf"/>
</dbReference>
<dbReference type="Pfam" id="PF04963">
    <property type="entry name" value="Sigma54_CBD"/>
    <property type="match status" value="1"/>
</dbReference>
<dbReference type="NCBIfam" id="TIGR02395">
    <property type="entry name" value="rpoN_sigma"/>
    <property type="match status" value="1"/>
</dbReference>
<evidence type="ECO:0000313" key="11">
    <source>
        <dbReference type="EMBL" id="HJA71787.1"/>
    </source>
</evidence>
<dbReference type="AlphaFoldDB" id="A0A9D2HJ32"/>
<dbReference type="Proteomes" id="UP000823900">
    <property type="component" value="Unassembled WGS sequence"/>
</dbReference>
<keyword evidence="6" id="KW-0731">Sigma factor</keyword>
<dbReference type="Pfam" id="PF04552">
    <property type="entry name" value="Sigma54_DBD"/>
    <property type="match status" value="1"/>
</dbReference>
<dbReference type="PANTHER" id="PTHR32248">
    <property type="entry name" value="RNA POLYMERASE SIGMA-54 FACTOR"/>
    <property type="match status" value="1"/>
</dbReference>
<dbReference type="PRINTS" id="PR00045">
    <property type="entry name" value="SIGMA54FCT"/>
</dbReference>
<evidence type="ECO:0000256" key="6">
    <source>
        <dbReference type="ARBA" id="ARBA00023082"/>
    </source>
</evidence>
<evidence type="ECO:0000256" key="7">
    <source>
        <dbReference type="ARBA" id="ARBA00023125"/>
    </source>
</evidence>
<keyword evidence="3" id="KW-0808">Transferase</keyword>
<proteinExistence type="inferred from homology"/>
<accession>A0A9D2HJ32</accession>
<dbReference type="InterPro" id="IPR007046">
    <property type="entry name" value="RNA_pol_sigma_54_core-bd"/>
</dbReference>
<evidence type="ECO:0000256" key="8">
    <source>
        <dbReference type="ARBA" id="ARBA00023163"/>
    </source>
</evidence>
<protein>
    <submittedName>
        <fullName evidence="11">RNA polymerase factor sigma-54</fullName>
    </submittedName>
</protein>
<dbReference type="EMBL" id="DWZA01000084">
    <property type="protein sequence ID" value="HJA71787.1"/>
    <property type="molecule type" value="Genomic_DNA"/>
</dbReference>
<dbReference type="PANTHER" id="PTHR32248:SF4">
    <property type="entry name" value="RNA POLYMERASE SIGMA-54 FACTOR"/>
    <property type="match status" value="1"/>
</dbReference>
<dbReference type="InterPro" id="IPR007634">
    <property type="entry name" value="RNA_pol_sigma_54_DNA-bd"/>
</dbReference>
<evidence type="ECO:0000259" key="10">
    <source>
        <dbReference type="Pfam" id="PF04963"/>
    </source>
</evidence>
<dbReference type="GO" id="GO:0000428">
    <property type="term" value="C:DNA-directed RNA polymerase complex"/>
    <property type="evidence" value="ECO:0007669"/>
    <property type="project" value="UniProtKB-KW"/>
</dbReference>
<gene>
    <name evidence="11" type="primary">rpoN</name>
    <name evidence="11" type="ORF">IAA07_09480</name>
</gene>
<dbReference type="GO" id="GO:0001216">
    <property type="term" value="F:DNA-binding transcription activator activity"/>
    <property type="evidence" value="ECO:0007669"/>
    <property type="project" value="InterPro"/>
</dbReference>
<dbReference type="Gene3D" id="1.10.10.1330">
    <property type="entry name" value="RNA polymerase sigma-54 factor, core-binding domain"/>
    <property type="match status" value="1"/>
</dbReference>
<dbReference type="GO" id="GO:0003677">
    <property type="term" value="F:DNA binding"/>
    <property type="evidence" value="ECO:0007669"/>
    <property type="project" value="UniProtKB-KW"/>
</dbReference>
<dbReference type="Gene3D" id="1.10.10.60">
    <property type="entry name" value="Homeodomain-like"/>
    <property type="match status" value="1"/>
</dbReference>
<keyword evidence="7" id="KW-0238">DNA-binding</keyword>
<evidence type="ECO:0000256" key="5">
    <source>
        <dbReference type="ARBA" id="ARBA00023015"/>
    </source>
</evidence>
<feature type="domain" description="RNA polymerase sigma factor 54 DNA-binding" evidence="9">
    <location>
        <begin position="288"/>
        <end position="446"/>
    </location>
</feature>
<dbReference type="Gene3D" id="1.10.260.40">
    <property type="entry name" value="lambda repressor-like DNA-binding domains"/>
    <property type="match status" value="1"/>
</dbReference>
<evidence type="ECO:0000256" key="3">
    <source>
        <dbReference type="ARBA" id="ARBA00022679"/>
    </source>
</evidence>
<feature type="domain" description="RNA polymerase sigma factor 54 core-binding" evidence="10">
    <location>
        <begin position="92"/>
        <end position="274"/>
    </location>
</feature>
<evidence type="ECO:0000259" key="9">
    <source>
        <dbReference type="Pfam" id="PF04552"/>
    </source>
</evidence>
<dbReference type="Pfam" id="PF00309">
    <property type="entry name" value="Sigma54_AID"/>
    <property type="match status" value="1"/>
</dbReference>
<name>A0A9D2HJ32_9FIRM</name>
<sequence length="449" mass="51614">MEVGFEMTLEQKQTLSQTQIQSLEILAMDSIELNRFLHDEYLENPILDYSGGGSGPVKTQELSAEYVSAPFYQHGEDISEEREKNDGIIPAEEKDTVKQYLMWQLDRTQYSDEEWDTIEYLIDCLEDNGFFTVPLDEVAKLCKVPFATAERCLEDLRQLEPYGIFAQDLKHCLLKQLQVMEMEDSDEWKIVDGYLTEVAEGKISVISRELKLPTAKVRKCIENIGSLNPRPLTGFNTEKTSYVVPDIVLKKEGGVWSGELNDSWVQDYRINDYYLQMMKESNEEELVNYFRTKLERVRFIMNSIEQRRQTMMGIVNLIIDKQKDFLEGKGPLKPMTMSDAAKELGVHPSTVSRAIRGKYVQYPSGSIFMKSLFTASASKDSCGEDGVTTMGIKQCIKELIEGENKKKPYSDQEIAKKLDERGIHISRRAVAKYREEMQIRGSFERKSFS</sequence>